<protein>
    <submittedName>
        <fullName evidence="1">Uncharacterized protein</fullName>
    </submittedName>
</protein>
<dbReference type="Proteomes" id="UP000178826">
    <property type="component" value="Unassembled WGS sequence"/>
</dbReference>
<proteinExistence type="predicted"/>
<dbReference type="EMBL" id="MHOZ01000043">
    <property type="protein sequence ID" value="OGZ72217.1"/>
    <property type="molecule type" value="Genomic_DNA"/>
</dbReference>
<sequence length="111" mass="12920">MVGRIFARYKVPKERDKETLKKNLVENANFCGVPFGKFLDQIIRGMIGDAMNSEEKILREQQRIEKIRKGISVIVSIINDGENERISFTTKQFYDDLLTHNINSVFNKIKK</sequence>
<comment type="caution">
    <text evidence="1">The sequence shown here is derived from an EMBL/GenBank/DDBJ whole genome shotgun (WGS) entry which is preliminary data.</text>
</comment>
<reference evidence="1 2" key="1">
    <citation type="journal article" date="2016" name="Nat. Commun.">
        <title>Thousands of microbial genomes shed light on interconnected biogeochemical processes in an aquifer system.</title>
        <authorList>
            <person name="Anantharaman K."/>
            <person name="Brown C.T."/>
            <person name="Hug L.A."/>
            <person name="Sharon I."/>
            <person name="Castelle C.J."/>
            <person name="Probst A.J."/>
            <person name="Thomas B.C."/>
            <person name="Singh A."/>
            <person name="Wilkins M.J."/>
            <person name="Karaoz U."/>
            <person name="Brodie E.L."/>
            <person name="Williams K.H."/>
            <person name="Hubbard S.S."/>
            <person name="Banfield J.F."/>
        </authorList>
    </citation>
    <scope>NUCLEOTIDE SEQUENCE [LARGE SCALE GENOMIC DNA]</scope>
</reference>
<dbReference type="AlphaFoldDB" id="A0A1G2IC86"/>
<accession>A0A1G2IC86</accession>
<name>A0A1G2IC86_9BACT</name>
<evidence type="ECO:0000313" key="2">
    <source>
        <dbReference type="Proteomes" id="UP000178826"/>
    </source>
</evidence>
<evidence type="ECO:0000313" key="1">
    <source>
        <dbReference type="EMBL" id="OGZ72217.1"/>
    </source>
</evidence>
<gene>
    <name evidence="1" type="ORF">A2998_03410</name>
</gene>
<organism evidence="1 2">
    <name type="scientific">Candidatus Staskawiczbacteria bacterium RIFCSPLOWO2_01_FULL_37_25b</name>
    <dbReference type="NCBI Taxonomy" id="1802213"/>
    <lineage>
        <taxon>Bacteria</taxon>
        <taxon>Candidatus Staskawicziibacteriota</taxon>
    </lineage>
</organism>